<gene>
    <name evidence="2" type="ORF">CLIM01_10907</name>
</gene>
<organism evidence="2 3">
    <name type="scientific">Colletotrichum limetticola</name>
    <dbReference type="NCBI Taxonomy" id="1209924"/>
    <lineage>
        <taxon>Eukaryota</taxon>
        <taxon>Fungi</taxon>
        <taxon>Dikarya</taxon>
        <taxon>Ascomycota</taxon>
        <taxon>Pezizomycotina</taxon>
        <taxon>Sordariomycetes</taxon>
        <taxon>Hypocreomycetidae</taxon>
        <taxon>Glomerellales</taxon>
        <taxon>Glomerellaceae</taxon>
        <taxon>Colletotrichum</taxon>
        <taxon>Colletotrichum acutatum species complex</taxon>
    </lineage>
</organism>
<reference evidence="2" key="1">
    <citation type="submission" date="2023-04" db="EMBL/GenBank/DDBJ databases">
        <title>Colletotrichum limetticola genome sequence.</title>
        <authorList>
            <person name="Baroncelli R."/>
        </authorList>
    </citation>
    <scope>NUCLEOTIDE SEQUENCE</scope>
    <source>
        <strain evidence="2">KLA-Anderson</strain>
    </source>
</reference>
<proteinExistence type="predicted"/>
<sequence length="217" mass="24748">MSPPISTIHINITPTTQKLHKIRSPSRSSKMQQPPPLPINILNPHPLVLKQREQGIRIRHKDPARLDPRAEGIPHRRPKIPVFEVHVYARDRHQQASHRRVGLCSRSVYGDRFSLNGSCTLCIERRFGRGVANVDPSLVDSFTRLGIHQDLLADFAGARSFAIVHKFLKLSVQHGIYTGTVHLRLHRESNLSQLAPPRLRFPNFGPGIDFTNHRRYC</sequence>
<dbReference type="EMBL" id="JARUPT010000421">
    <property type="protein sequence ID" value="KAK0371729.1"/>
    <property type="molecule type" value="Genomic_DNA"/>
</dbReference>
<evidence type="ECO:0000313" key="3">
    <source>
        <dbReference type="Proteomes" id="UP001169217"/>
    </source>
</evidence>
<accession>A0ABQ9PLD3</accession>
<comment type="caution">
    <text evidence="2">The sequence shown here is derived from an EMBL/GenBank/DDBJ whole genome shotgun (WGS) entry which is preliminary data.</text>
</comment>
<dbReference type="Proteomes" id="UP001169217">
    <property type="component" value="Unassembled WGS sequence"/>
</dbReference>
<keyword evidence="3" id="KW-1185">Reference proteome</keyword>
<protein>
    <submittedName>
        <fullName evidence="2">Uncharacterized protein</fullName>
    </submittedName>
</protein>
<feature type="region of interest" description="Disordered" evidence="1">
    <location>
        <begin position="19"/>
        <end position="41"/>
    </location>
</feature>
<evidence type="ECO:0000313" key="2">
    <source>
        <dbReference type="EMBL" id="KAK0371729.1"/>
    </source>
</evidence>
<name>A0ABQ9PLD3_9PEZI</name>
<evidence type="ECO:0000256" key="1">
    <source>
        <dbReference type="SAM" id="MobiDB-lite"/>
    </source>
</evidence>